<evidence type="ECO:0000256" key="5">
    <source>
        <dbReference type="ARBA" id="ARBA00023136"/>
    </source>
</evidence>
<keyword evidence="12" id="KW-0675">Receptor</keyword>
<dbReference type="NCBIfam" id="TIGR04057">
    <property type="entry name" value="SusC_RagA_signa"/>
    <property type="match status" value="1"/>
</dbReference>
<evidence type="ECO:0000256" key="8">
    <source>
        <dbReference type="SAM" id="SignalP"/>
    </source>
</evidence>
<dbReference type="NCBIfam" id="TIGR04056">
    <property type="entry name" value="OMP_RagA_SusC"/>
    <property type="match status" value="1"/>
</dbReference>
<dbReference type="EMBL" id="WDAX01000021">
    <property type="protein sequence ID" value="KAB6573547.1"/>
    <property type="molecule type" value="Genomic_DNA"/>
</dbReference>
<dbReference type="InterPro" id="IPR023996">
    <property type="entry name" value="TonB-dep_OMP_SusC/RagA"/>
</dbReference>
<dbReference type="PROSITE" id="PS52016">
    <property type="entry name" value="TONB_DEPENDENT_REC_3"/>
    <property type="match status" value="1"/>
</dbReference>
<gene>
    <name evidence="13" type="ORF">DW043_13100</name>
    <name evidence="12" type="ORF">DW193_13925</name>
    <name evidence="10" type="ORF">GAY76_10440</name>
    <name evidence="11" type="ORF">RVH43_15010</name>
</gene>
<reference evidence="11" key="3">
    <citation type="submission" date="2023-10" db="EMBL/GenBank/DDBJ databases">
        <title>Genome of Potential pathogenic bacteria in Crohn's disease.</title>
        <authorList>
            <person name="Rodriguez-Palacios A."/>
        </authorList>
    </citation>
    <scope>NUCLEOTIDE SEQUENCE</scope>
    <source>
        <strain evidence="11">CavFT-hAR11</strain>
    </source>
</reference>
<feature type="signal peptide" evidence="8">
    <location>
        <begin position="1"/>
        <end position="38"/>
    </location>
</feature>
<dbReference type="Proteomes" id="UP001181239">
    <property type="component" value="Unassembled WGS sequence"/>
</dbReference>
<evidence type="ECO:0000313" key="12">
    <source>
        <dbReference type="EMBL" id="RHH76894.1"/>
    </source>
</evidence>
<dbReference type="EMBL" id="JAWDET010000006">
    <property type="protein sequence ID" value="MDU0241901.1"/>
    <property type="molecule type" value="Genomic_DNA"/>
</dbReference>
<evidence type="ECO:0000256" key="2">
    <source>
        <dbReference type="ARBA" id="ARBA00022448"/>
    </source>
</evidence>
<dbReference type="SUPFAM" id="SSF49464">
    <property type="entry name" value="Carboxypeptidase regulatory domain-like"/>
    <property type="match status" value="1"/>
</dbReference>
<evidence type="ECO:0000256" key="7">
    <source>
        <dbReference type="PROSITE-ProRule" id="PRU01360"/>
    </source>
</evidence>
<dbReference type="GO" id="GO:0009279">
    <property type="term" value="C:cell outer membrane"/>
    <property type="evidence" value="ECO:0007669"/>
    <property type="project" value="UniProtKB-SubCell"/>
</dbReference>
<evidence type="ECO:0000313" key="11">
    <source>
        <dbReference type="EMBL" id="MDU0241901.1"/>
    </source>
</evidence>
<keyword evidence="8" id="KW-0732">Signal</keyword>
<dbReference type="Proteomes" id="UP000283713">
    <property type="component" value="Unassembled WGS sequence"/>
</dbReference>
<evidence type="ECO:0000313" key="10">
    <source>
        <dbReference type="EMBL" id="KAB6573547.1"/>
    </source>
</evidence>
<dbReference type="SUPFAM" id="SSF56935">
    <property type="entry name" value="Porins"/>
    <property type="match status" value="1"/>
</dbReference>
<dbReference type="Gene3D" id="2.170.130.10">
    <property type="entry name" value="TonB-dependent receptor, plug domain"/>
    <property type="match status" value="1"/>
</dbReference>
<comment type="similarity">
    <text evidence="7">Belongs to the TonB-dependent receptor family.</text>
</comment>
<dbReference type="InterPro" id="IPR012910">
    <property type="entry name" value="Plug_dom"/>
</dbReference>
<keyword evidence="6 7" id="KW-0998">Cell outer membrane</keyword>
<dbReference type="InterPro" id="IPR023997">
    <property type="entry name" value="TonB-dep_OMP_SusC/RagA_CS"/>
</dbReference>
<dbReference type="EMBL" id="QRKA01000021">
    <property type="protein sequence ID" value="RHH76894.1"/>
    <property type="molecule type" value="Genomic_DNA"/>
</dbReference>
<dbReference type="Proteomes" id="UP000462922">
    <property type="component" value="Unassembled WGS sequence"/>
</dbReference>
<dbReference type="InterPro" id="IPR036942">
    <property type="entry name" value="Beta-barrel_TonB_sf"/>
</dbReference>
<dbReference type="Gene3D" id="2.40.170.20">
    <property type="entry name" value="TonB-dependent receptor, beta-barrel domain"/>
    <property type="match status" value="1"/>
</dbReference>
<dbReference type="InterPro" id="IPR039426">
    <property type="entry name" value="TonB-dep_rcpt-like"/>
</dbReference>
<evidence type="ECO:0000256" key="4">
    <source>
        <dbReference type="ARBA" id="ARBA00022692"/>
    </source>
</evidence>
<reference evidence="10 16" key="2">
    <citation type="journal article" date="2019" name="Nat. Med.">
        <title>A library of human gut bacterial isolates paired with longitudinal multiomics data enables mechanistic microbiome research.</title>
        <authorList>
            <person name="Poyet M."/>
            <person name="Groussin M."/>
            <person name="Gibbons S.M."/>
            <person name="Avila-Pacheco J."/>
            <person name="Jiang X."/>
            <person name="Kearney S.M."/>
            <person name="Perrotta A.R."/>
            <person name="Berdy B."/>
            <person name="Zhao S."/>
            <person name="Lieberman T.D."/>
            <person name="Swanson P.K."/>
            <person name="Smith M."/>
            <person name="Roesemann S."/>
            <person name="Alexander J.E."/>
            <person name="Rich S.A."/>
            <person name="Livny J."/>
            <person name="Vlamakis H."/>
            <person name="Clish C."/>
            <person name="Bullock K."/>
            <person name="Deik A."/>
            <person name="Scott J."/>
            <person name="Pierce K.A."/>
            <person name="Xavier R.J."/>
            <person name="Alm E.J."/>
        </authorList>
    </citation>
    <scope>NUCLEOTIDE SEQUENCE [LARGE SCALE GENOMIC DNA]</scope>
    <source>
        <strain evidence="10 16">BIOML-A110</strain>
    </source>
</reference>
<keyword evidence="5 7" id="KW-0472">Membrane</keyword>
<dbReference type="Proteomes" id="UP000286392">
    <property type="component" value="Unassembled WGS sequence"/>
</dbReference>
<dbReference type="Pfam" id="PF13715">
    <property type="entry name" value="CarbopepD_reg_2"/>
    <property type="match status" value="1"/>
</dbReference>
<proteinExistence type="inferred from homology"/>
<feature type="chain" id="PRO_5044085548" evidence="8">
    <location>
        <begin position="39"/>
        <end position="1087"/>
    </location>
</feature>
<sequence length="1087" mass="121882">MKNAKTLIKSQCRNTHQALMCFLCFFFFFAGMHQVVHAVPDVAMKIDQDVHITGIVQDTNKEPMIGVSVMVKGTTNGTVTDIDGNYSLSVQGSKSVLVFSFVGYVTKEVTVGSQKTINVTLAEDSKMIDEVVVIGFQSQKKGNLTAAVASVSAETLEDRPVANIGQALQGMVPGLNISIEGGDPNKVPNLNIRGATTFRQRGSSNDDKNKFDVVSGSPLILMDGVEITAEDLNQLNPNDIDNMSFLKDASASAIYGTRATFGVILVTTKSGTYKQKAKIDYSYNLAFDQPYELPDILDSYHIYKAGADKRLWTGEITEYTQHDKDMMENMMAYIKDPVNNKPYYMEGSAIQWVGNTNPYKELVKNWTPTQKHNLSISGGGDKISYYISLGMQDQKGMYKIRTDELKRYNTMLSVNAKVNDWFTVAAKASYNVFDYEGPTQQTDGMNLWQYAKTYYPENFIYQPVLTGADDPLPNYVTENPVSYLYAGGRSVTSRRKTILSISPEFTILPKILKIKADLSFTPTSYQKEKTHPKQARVNNSWTALETRWATENSGEVVRTTTDRYAINVYADYNQTFKEKHNVSVLLGVNQEQETYAGSTLYLTKMLDPYILNPELVEDVTANTSSNYHHEVASRALFGRIMYNYMSKYLIEVDARYDGSSKFPKNSRFQFFPTVSLGWRVSEEKFMDWTRSWLDNFKIRASWGRLGSQPDTEYPYQSVFGTEQGYFLFDGTRYPTGIVTPSLINPELTWEKSTTKNLGFDFTFLQNRLTFCADIFERKVTDILIPGGKDYPALIGDDNLPFENAGVLKTTGFELQAKWSDKLSNGFAYSVGVALSDDKAEVLSYPSNPTNKIGDGVLYKGYTVGDIWGYETGGILQESDFDGVGPNGKPLYHGAYFKGGQPYPGYVWYQDLDHDGVITSGLSTVDDPGDKKVIGNNAPRYRYNITANFQYKGFDLDLMFQGVGKRDYWLKDVSSYWGGGAGSWETYNQSWTPERTDAKFPMYGSGIGSYAQSGYLLDASYIKLKQVILGYTFPKALIGKVGLEKLRLNIAAYNLFTLSDVPKYYDSDYLSDAYPPKRTFSVGIQVGF</sequence>
<dbReference type="RefSeq" id="WP_005842595.1">
    <property type="nucleotide sequence ID" value="NZ_JANUKW010000004.1"/>
</dbReference>
<evidence type="ECO:0000256" key="3">
    <source>
        <dbReference type="ARBA" id="ARBA00022452"/>
    </source>
</evidence>
<evidence type="ECO:0000313" key="13">
    <source>
        <dbReference type="EMBL" id="RHK86412.1"/>
    </source>
</evidence>
<dbReference type="InterPro" id="IPR008969">
    <property type="entry name" value="CarboxyPept-like_regulatory"/>
</dbReference>
<comment type="caution">
    <text evidence="12">The sequence shown here is derived from an EMBL/GenBank/DDBJ whole genome shotgun (WGS) entry which is preliminary data.</text>
</comment>
<protein>
    <submittedName>
        <fullName evidence="12">TonB-dependent receptor</fullName>
    </submittedName>
</protein>
<evidence type="ECO:0000256" key="1">
    <source>
        <dbReference type="ARBA" id="ARBA00004571"/>
    </source>
</evidence>
<keyword evidence="3 7" id="KW-1134">Transmembrane beta strand</keyword>
<dbReference type="FunFam" id="2.60.40.1120:FF:000003">
    <property type="entry name" value="Outer membrane protein Omp121"/>
    <property type="match status" value="1"/>
</dbReference>
<evidence type="ECO:0000256" key="6">
    <source>
        <dbReference type="ARBA" id="ARBA00023237"/>
    </source>
</evidence>
<keyword evidence="2 7" id="KW-0813">Transport</keyword>
<dbReference type="InterPro" id="IPR037066">
    <property type="entry name" value="Plug_dom_sf"/>
</dbReference>
<evidence type="ECO:0000313" key="14">
    <source>
        <dbReference type="Proteomes" id="UP000283713"/>
    </source>
</evidence>
<evidence type="ECO:0000313" key="16">
    <source>
        <dbReference type="Proteomes" id="UP000462922"/>
    </source>
</evidence>
<organism evidence="12 14">
    <name type="scientific">Phocaeicola vulgatus</name>
    <name type="common">Bacteroides vulgatus</name>
    <dbReference type="NCBI Taxonomy" id="821"/>
    <lineage>
        <taxon>Bacteria</taxon>
        <taxon>Pseudomonadati</taxon>
        <taxon>Bacteroidota</taxon>
        <taxon>Bacteroidia</taxon>
        <taxon>Bacteroidales</taxon>
        <taxon>Bacteroidaceae</taxon>
        <taxon>Phocaeicola</taxon>
    </lineage>
</organism>
<dbReference type="Pfam" id="PF07715">
    <property type="entry name" value="Plug"/>
    <property type="match status" value="1"/>
</dbReference>
<dbReference type="EMBL" id="QROB01000018">
    <property type="protein sequence ID" value="RHK86412.1"/>
    <property type="molecule type" value="Genomic_DNA"/>
</dbReference>
<name>A0A413RWQ8_PHOVU</name>
<dbReference type="Gene3D" id="2.60.40.1120">
    <property type="entry name" value="Carboxypeptidase-like, regulatory domain"/>
    <property type="match status" value="1"/>
</dbReference>
<evidence type="ECO:0000259" key="9">
    <source>
        <dbReference type="Pfam" id="PF07715"/>
    </source>
</evidence>
<accession>A0A413RWQ8</accession>
<evidence type="ECO:0000313" key="15">
    <source>
        <dbReference type="Proteomes" id="UP000286392"/>
    </source>
</evidence>
<keyword evidence="4 7" id="KW-0812">Transmembrane</keyword>
<reference evidence="14 15" key="1">
    <citation type="submission" date="2018-08" db="EMBL/GenBank/DDBJ databases">
        <title>A genome reference for cultivated species of the human gut microbiota.</title>
        <authorList>
            <person name="Zou Y."/>
            <person name="Xue W."/>
            <person name="Luo G."/>
        </authorList>
    </citation>
    <scope>NUCLEOTIDE SEQUENCE [LARGE SCALE GENOMIC DNA]</scope>
    <source>
        <strain evidence="13 15">AF39-8AT</strain>
        <strain evidence="12 14">AM16-6</strain>
    </source>
</reference>
<comment type="subcellular location">
    <subcellularLocation>
        <location evidence="1 7">Cell outer membrane</location>
        <topology evidence="1 7">Multi-pass membrane protein</topology>
    </subcellularLocation>
</comment>
<dbReference type="AlphaFoldDB" id="A0A413RWQ8"/>
<feature type="domain" description="TonB-dependent receptor plug" evidence="9">
    <location>
        <begin position="143"/>
        <end position="263"/>
    </location>
</feature>